<organism evidence="1">
    <name type="scientific">viral metagenome</name>
    <dbReference type="NCBI Taxonomy" id="1070528"/>
    <lineage>
        <taxon>unclassified sequences</taxon>
        <taxon>metagenomes</taxon>
        <taxon>organismal metagenomes</taxon>
    </lineage>
</organism>
<proteinExistence type="predicted"/>
<protein>
    <submittedName>
        <fullName evidence="1">Uncharacterized protein</fullName>
    </submittedName>
</protein>
<dbReference type="AlphaFoldDB" id="A0A6M3K3X4"/>
<sequence>MIKEAVLKQIVDSEYLRSAFNKPEGIALFNSGLERISSEVGKIIEKSIGGVTAKTAEKIVPHAQNIKIIYSIMESWAKTFESGQKHVQDAKKEK</sequence>
<gene>
    <name evidence="1" type="ORF">MM415A01528_0005</name>
</gene>
<name>A0A6M3K3X4_9ZZZZ</name>
<evidence type="ECO:0000313" key="1">
    <source>
        <dbReference type="EMBL" id="QJA76361.1"/>
    </source>
</evidence>
<reference evidence="1" key="1">
    <citation type="submission" date="2020-03" db="EMBL/GenBank/DDBJ databases">
        <title>The deep terrestrial virosphere.</title>
        <authorList>
            <person name="Holmfeldt K."/>
            <person name="Nilsson E."/>
            <person name="Simone D."/>
            <person name="Lopez-Fernandez M."/>
            <person name="Wu X."/>
            <person name="de Brujin I."/>
            <person name="Lundin D."/>
            <person name="Andersson A."/>
            <person name="Bertilsson S."/>
            <person name="Dopson M."/>
        </authorList>
    </citation>
    <scope>NUCLEOTIDE SEQUENCE</scope>
    <source>
        <strain evidence="1">MM415A01528</strain>
    </source>
</reference>
<accession>A0A6M3K3X4</accession>
<dbReference type="EMBL" id="MT142220">
    <property type="protein sequence ID" value="QJA76361.1"/>
    <property type="molecule type" value="Genomic_DNA"/>
</dbReference>